<dbReference type="Proteomes" id="UP000580250">
    <property type="component" value="Unassembled WGS sequence"/>
</dbReference>
<dbReference type="InterPro" id="IPR011009">
    <property type="entry name" value="Kinase-like_dom_sf"/>
</dbReference>
<reference evidence="2 3" key="1">
    <citation type="submission" date="2020-08" db="EMBL/GenBank/DDBJ databases">
        <authorList>
            <person name="Koutsovoulos G."/>
            <person name="Danchin GJ E."/>
        </authorList>
    </citation>
    <scope>NUCLEOTIDE SEQUENCE [LARGE SCALE GENOMIC DNA]</scope>
</reference>
<gene>
    <name evidence="2" type="ORF">MENT_LOCUS20309</name>
</gene>
<dbReference type="InterPro" id="IPR015897">
    <property type="entry name" value="CHK_kinase-like"/>
</dbReference>
<comment type="caution">
    <text evidence="2">The sequence shown here is derived from an EMBL/GenBank/DDBJ whole genome shotgun (WGS) entry which is preliminary data.</text>
</comment>
<dbReference type="InterPro" id="IPR004119">
    <property type="entry name" value="EcKL"/>
</dbReference>
<dbReference type="SUPFAM" id="SSF56112">
    <property type="entry name" value="Protein kinase-like (PK-like)"/>
    <property type="match status" value="1"/>
</dbReference>
<sequence length="353" mass="41411">MSHTFKICILLEENEDEFNAILKVTTTQKLERFRPGEIKAFDNVSSIIFEFCQAEADFYELALPHFLKDKELAKILPKLYALRRSPDKIQIEKGFVLIEDMSYKGISPNIYEGLNNEQIKSAILQLSKLHASSMLLPSEIIKKFNLQHYGDIRGLEEDILNRVLNIGSSYFLCHQKILLAFLKKHNKLKTDLHIKYGIPPVLCHGDFWANNLFFSNKNEKLSAILDWQTPHANTGLNDILRLIFTGVNSQLRKEKFWEWINLYFDNLQKESQKLGISINYSKELRILLYSEQRHFELSISFLILTTVFPGAKTFKHQRDLQERIETLFEEFRKEYKLLLNKKEGNKNNFCKIN</sequence>
<evidence type="ECO:0000259" key="1">
    <source>
        <dbReference type="SMART" id="SM00587"/>
    </source>
</evidence>
<protein>
    <recommendedName>
        <fullName evidence="1">CHK kinase-like domain-containing protein</fullName>
    </recommendedName>
</protein>
<dbReference type="Gene3D" id="3.90.1200.10">
    <property type="match status" value="1"/>
</dbReference>
<dbReference type="EMBL" id="CAJEWN010000147">
    <property type="protein sequence ID" value="CAD2168994.1"/>
    <property type="molecule type" value="Genomic_DNA"/>
</dbReference>
<dbReference type="PANTHER" id="PTHR23020">
    <property type="entry name" value="UNCHARACTERIZED NUCLEAR HORMONE RECEPTOR-RELATED"/>
    <property type="match status" value="1"/>
</dbReference>
<proteinExistence type="predicted"/>
<evidence type="ECO:0000313" key="2">
    <source>
        <dbReference type="EMBL" id="CAD2168994.1"/>
    </source>
</evidence>
<organism evidence="2 3">
    <name type="scientific">Meloidogyne enterolobii</name>
    <name type="common">Root-knot nematode worm</name>
    <name type="synonym">Meloidogyne mayaguensis</name>
    <dbReference type="NCBI Taxonomy" id="390850"/>
    <lineage>
        <taxon>Eukaryota</taxon>
        <taxon>Metazoa</taxon>
        <taxon>Ecdysozoa</taxon>
        <taxon>Nematoda</taxon>
        <taxon>Chromadorea</taxon>
        <taxon>Rhabditida</taxon>
        <taxon>Tylenchina</taxon>
        <taxon>Tylenchomorpha</taxon>
        <taxon>Tylenchoidea</taxon>
        <taxon>Meloidogynidae</taxon>
        <taxon>Meloidogyninae</taxon>
        <taxon>Meloidogyne</taxon>
    </lineage>
</organism>
<dbReference type="AlphaFoldDB" id="A0A6V7V268"/>
<dbReference type="InterPro" id="IPR052961">
    <property type="entry name" value="Oxido-Kinase-like_Enzymes"/>
</dbReference>
<feature type="domain" description="CHK kinase-like" evidence="1">
    <location>
        <begin position="96"/>
        <end position="273"/>
    </location>
</feature>
<accession>A0A6V7V268</accession>
<dbReference type="Pfam" id="PF02958">
    <property type="entry name" value="EcKL"/>
    <property type="match status" value="1"/>
</dbReference>
<dbReference type="PANTHER" id="PTHR23020:SF41">
    <property type="entry name" value="AMINOGLYCOSIDE PHOSPHOTRANSFERASE DOMAIN-CONTAINING PROTEIN"/>
    <property type="match status" value="1"/>
</dbReference>
<dbReference type="OrthoDB" id="5799777at2759"/>
<name>A0A6V7V268_MELEN</name>
<dbReference type="SMART" id="SM00587">
    <property type="entry name" value="CHK"/>
    <property type="match status" value="1"/>
</dbReference>
<evidence type="ECO:0000313" key="3">
    <source>
        <dbReference type="Proteomes" id="UP000580250"/>
    </source>
</evidence>